<feature type="region of interest" description="Disordered" evidence="2">
    <location>
        <begin position="540"/>
        <end position="573"/>
    </location>
</feature>
<dbReference type="Gene3D" id="2.40.50.230">
    <property type="entry name" value="Gp5 N-terminal domain"/>
    <property type="match status" value="1"/>
</dbReference>
<evidence type="ECO:0000256" key="1">
    <source>
        <dbReference type="ARBA" id="ARBA00005558"/>
    </source>
</evidence>
<protein>
    <submittedName>
        <fullName evidence="4">Type VI secretion system tip protein VgrG</fullName>
    </submittedName>
</protein>
<dbReference type="InterPro" id="IPR006533">
    <property type="entry name" value="T6SS_Vgr_RhsGE"/>
</dbReference>
<organism evidence="4 5">
    <name type="scientific">Segnochrobactrum spirostomi</name>
    <dbReference type="NCBI Taxonomy" id="2608987"/>
    <lineage>
        <taxon>Bacteria</taxon>
        <taxon>Pseudomonadati</taxon>
        <taxon>Pseudomonadota</taxon>
        <taxon>Alphaproteobacteria</taxon>
        <taxon>Hyphomicrobiales</taxon>
        <taxon>Segnochrobactraceae</taxon>
        <taxon>Segnochrobactrum</taxon>
    </lineage>
</organism>
<sequence>MAKETELVLTLEASSLEGKEVLVTSIEGEERISDLFRYEIVFTSVDLIDPEDVIGKTATLTVETGGHTLTTHGILVEFTEGELTASGDQVYRTVLAPQLALLDLSRQNLIYGAEEAIKLNDLIDTVLTNKAGRNSTSGGHGLSIDHERRLRIHYPSRKQVVQYGESDLTFLRRQCEYEGVFFFFEHGDDKETVVFGDKNDVFKEVEIDGGQSLVFNDKRSGARPSDLAMTRFRAVTRPVPGTLYLRDYNETKTSPPLKVSETVTDQGFGKVVEYGDHFDDEEQGKKLAKIRAEEIGCRRTIYVGDCNAPQLRAGMVFTLREHPRASLSDQFLVISAHHAASIALPSAFGAGATAAHGYTNQIECIKLSTPFRPERKTPKPNVSGLYTAQIDAEQDRGKRGWMDDRGRYRVRFAFDDGDAQAGKASDYIRQSQPYLGPDATGFHFPLLQGTEVVVGYLNGDPDRPIVVGAVSNEKNADPVTKHHNTLNRIVTPANVMMEIDDRAAPPDKGSSEDGSSDAPFFRIDTPSKVAGRSFTGSYLRMGQPIPKDERSLLPKATRASVDAQTQDDPEQAAENALTTGVLLYTHKDLNVNVAGTATYNYGEGYATETLSGSSTHKVDDGEYTLYASDDIDMTTDSDINLSAYDMTVKLTGSSDITVDGTSTTTVSGETREYYLSDVKTTNLSKSQNLMWGDTTLLTMAATFSMKLSIELAIVAGLQTKICLGGELKFASPQDFKAVLGYNITLVAGYTISLIQGKEYKTRQQVIDATNKFTANYLTFTSTSNNSTETVNGAKTVTSTTKSETAGSKTDRSASEASSIELVSMNHKVQNTTSSLVSIG</sequence>
<dbReference type="Pfam" id="PF04717">
    <property type="entry name" value="Phage_base_V"/>
    <property type="match status" value="1"/>
</dbReference>
<dbReference type="Pfam" id="PF05954">
    <property type="entry name" value="Phage_GPD"/>
    <property type="match status" value="1"/>
</dbReference>
<evidence type="ECO:0000256" key="2">
    <source>
        <dbReference type="SAM" id="MobiDB-lite"/>
    </source>
</evidence>
<dbReference type="NCBIfam" id="TIGR01646">
    <property type="entry name" value="vgr_GE"/>
    <property type="match status" value="1"/>
</dbReference>
<name>A0A6A7YAM7_9HYPH</name>
<dbReference type="NCBIfam" id="TIGR03361">
    <property type="entry name" value="VI_Rhs_Vgr"/>
    <property type="match status" value="1"/>
</dbReference>
<dbReference type="EMBL" id="VWNA01000003">
    <property type="protein sequence ID" value="MQT15058.1"/>
    <property type="molecule type" value="Genomic_DNA"/>
</dbReference>
<feature type="compositionally biased region" description="Basic and acidic residues" evidence="2">
    <location>
        <begin position="501"/>
        <end position="511"/>
    </location>
</feature>
<dbReference type="InterPro" id="IPR037026">
    <property type="entry name" value="Vgr_OB-fold_dom_sf"/>
</dbReference>
<feature type="region of interest" description="Disordered" evidence="2">
    <location>
        <begin position="788"/>
        <end position="816"/>
    </location>
</feature>
<dbReference type="AlphaFoldDB" id="A0A6A7YAM7"/>
<proteinExistence type="inferred from homology"/>
<feature type="domain" description="Gp5/Type VI secretion system Vgr protein OB-fold" evidence="3">
    <location>
        <begin position="403"/>
        <end position="469"/>
    </location>
</feature>
<dbReference type="Gene3D" id="3.55.50.10">
    <property type="entry name" value="Baseplate protein-like domains"/>
    <property type="match status" value="1"/>
</dbReference>
<evidence type="ECO:0000313" key="5">
    <source>
        <dbReference type="Proteomes" id="UP000332515"/>
    </source>
</evidence>
<dbReference type="SUPFAM" id="SSF69279">
    <property type="entry name" value="Phage tail proteins"/>
    <property type="match status" value="2"/>
</dbReference>
<dbReference type="InterPro" id="IPR006531">
    <property type="entry name" value="Gp5/Vgr_OB"/>
</dbReference>
<dbReference type="Gene3D" id="4.10.220.110">
    <property type="match status" value="1"/>
</dbReference>
<comment type="similarity">
    <text evidence="1">Belongs to the VgrG protein family.</text>
</comment>
<accession>A0A6A7YAM7</accession>
<feature type="region of interest" description="Disordered" evidence="2">
    <location>
        <begin position="501"/>
        <end position="522"/>
    </location>
</feature>
<evidence type="ECO:0000313" key="4">
    <source>
        <dbReference type="EMBL" id="MQT15058.1"/>
    </source>
</evidence>
<dbReference type="Gene3D" id="2.30.110.50">
    <property type="match status" value="1"/>
</dbReference>
<feature type="compositionally biased region" description="Polar residues" evidence="2">
    <location>
        <begin position="792"/>
        <end position="807"/>
    </location>
</feature>
<gene>
    <name evidence="4" type="primary">tssI</name>
    <name evidence="4" type="ORF">F0357_20850</name>
</gene>
<reference evidence="4 5" key="1">
    <citation type="submission" date="2019-09" db="EMBL/GenBank/DDBJ databases">
        <title>Segnochrobactrum spirostomi gen. nov., sp. nov., isolated from the ciliate Spirostomum cf. yagiui and description of a novel family, Segnochrobactraceae fam. nov. within the order Rhizobiales of the class Alphaproteobacteria.</title>
        <authorList>
            <person name="Akter S."/>
            <person name="Shazib S.U.A."/>
            <person name="Shin M.K."/>
        </authorList>
    </citation>
    <scope>NUCLEOTIDE SEQUENCE [LARGE SCALE GENOMIC DNA]</scope>
    <source>
        <strain evidence="4 5">Sp-1</strain>
    </source>
</reference>
<dbReference type="InterPro" id="IPR017847">
    <property type="entry name" value="T6SS_RhsGE_Vgr_subset"/>
</dbReference>
<dbReference type="Proteomes" id="UP000332515">
    <property type="component" value="Unassembled WGS sequence"/>
</dbReference>
<comment type="caution">
    <text evidence="4">The sequence shown here is derived from an EMBL/GenBank/DDBJ whole genome shotgun (WGS) entry which is preliminary data.</text>
</comment>
<keyword evidence="5" id="KW-1185">Reference proteome</keyword>
<evidence type="ECO:0000259" key="3">
    <source>
        <dbReference type="Pfam" id="PF04717"/>
    </source>
</evidence>
<dbReference type="SUPFAM" id="SSF69255">
    <property type="entry name" value="gp5 N-terminal domain-like"/>
    <property type="match status" value="1"/>
</dbReference>